<keyword evidence="5" id="KW-0472">Membrane</keyword>
<dbReference type="PANTHER" id="PTHR10965:SF0">
    <property type="entry name" value="LARGE RIBOSOMAL SUBUNIT PROTEIN EL38"/>
    <property type="match status" value="1"/>
</dbReference>
<keyword evidence="2 4" id="KW-0689">Ribosomal protein</keyword>
<dbReference type="Gene3D" id="3.30.720.90">
    <property type="match status" value="1"/>
</dbReference>
<dbReference type="Proteomes" id="UP000053201">
    <property type="component" value="Unassembled WGS sequence"/>
</dbReference>
<dbReference type="GO" id="GO:0022618">
    <property type="term" value="P:protein-RNA complex assembly"/>
    <property type="evidence" value="ECO:0007669"/>
    <property type="project" value="TreeGrafter"/>
</dbReference>
<keyword evidence="5" id="KW-1133">Transmembrane helix</keyword>
<proteinExistence type="inferred from homology"/>
<evidence type="ECO:0000256" key="4">
    <source>
        <dbReference type="RuleBase" id="RU003445"/>
    </source>
</evidence>
<dbReference type="PANTHER" id="PTHR10965">
    <property type="entry name" value="60S RIBOSOMAL PROTEIN L38"/>
    <property type="match status" value="1"/>
</dbReference>
<dbReference type="RefSeq" id="XP_016608876.1">
    <property type="nucleotide sequence ID" value="XM_016757320.1"/>
</dbReference>
<gene>
    <name evidence="6" type="ORF">SPPG_09163</name>
</gene>
<comment type="similarity">
    <text evidence="1 4">Belongs to the eukaryotic ribosomal protein eL38 family.</text>
</comment>
<keyword evidence="5" id="KW-0812">Transmembrane</keyword>
<evidence type="ECO:0000256" key="2">
    <source>
        <dbReference type="ARBA" id="ARBA00022980"/>
    </source>
</evidence>
<evidence type="ECO:0000313" key="6">
    <source>
        <dbReference type="EMBL" id="KND00837.1"/>
    </source>
</evidence>
<dbReference type="OrthoDB" id="5584028at2759"/>
<protein>
    <submittedName>
        <fullName evidence="6">60S ribosomal protein L38</fullName>
    </submittedName>
</protein>
<dbReference type="Pfam" id="PF01781">
    <property type="entry name" value="Ribosomal_L38e"/>
    <property type="match status" value="1"/>
</dbReference>
<dbReference type="GeneID" id="27692288"/>
<feature type="transmembrane region" description="Helical" evidence="5">
    <location>
        <begin position="70"/>
        <end position="91"/>
    </location>
</feature>
<dbReference type="InParanoid" id="A0A0L0HI86"/>
<keyword evidence="7" id="KW-1185">Reference proteome</keyword>
<evidence type="ECO:0000256" key="3">
    <source>
        <dbReference type="ARBA" id="ARBA00023274"/>
    </source>
</evidence>
<sequence>MDNNKELGPVSPNGVGTLPVPTAQNALTTSFSLPPTTSYYTSLPSNVLAYITARNSKARAEARSQLSPEVIWTLHLGFAGALGGFMTGFYLGGRQRSYQFLAENAHRMPKTVAGWYYYHKYKNYEIAHFGFKSGFKYAGRFGAISAGFGASEALLEALTGRESWVNTVGAGLAASIAFSAASRLTYQYAKYAVLFGLCSSFAVGMLEDTYAYLYGRSVKYDRHETVRKGWVLSPAIKMAHRSACSGLLLIDKAFQETKRQLMLVRRNDEKGVPNVKKKGEQQRKSRQYLYPPQVAQVIPAPWQRVSTEFCFRTSPPVNRRQGNWARFFLLPTLYNCNIFPSTEKVAAKMPKQIKEIKDFLMTARRKDAKSVKIKKNANQVKFKVRCSKYLYTLVVADAEKAEKLKQSLPPGLEVKNI</sequence>
<dbReference type="GO" id="GO:0022625">
    <property type="term" value="C:cytosolic large ribosomal subunit"/>
    <property type="evidence" value="ECO:0007669"/>
    <property type="project" value="TreeGrafter"/>
</dbReference>
<accession>A0A0L0HI86</accession>
<evidence type="ECO:0000256" key="5">
    <source>
        <dbReference type="SAM" id="Phobius"/>
    </source>
</evidence>
<reference evidence="6 7" key="1">
    <citation type="submission" date="2009-08" db="EMBL/GenBank/DDBJ databases">
        <title>The Genome Sequence of Spizellomyces punctatus strain DAOM BR117.</title>
        <authorList>
            <consortium name="The Broad Institute Genome Sequencing Platform"/>
            <person name="Russ C."/>
            <person name="Cuomo C."/>
            <person name="Shea T."/>
            <person name="Young S.K."/>
            <person name="Zeng Q."/>
            <person name="Koehrsen M."/>
            <person name="Haas B."/>
            <person name="Borodovsky M."/>
            <person name="Guigo R."/>
            <person name="Alvarado L."/>
            <person name="Berlin A."/>
            <person name="Bochicchio J."/>
            <person name="Borenstein D."/>
            <person name="Chapman S."/>
            <person name="Chen Z."/>
            <person name="Engels R."/>
            <person name="Freedman E."/>
            <person name="Gellesch M."/>
            <person name="Goldberg J."/>
            <person name="Griggs A."/>
            <person name="Gujja S."/>
            <person name="Heiman D."/>
            <person name="Hepburn T."/>
            <person name="Howarth C."/>
            <person name="Jen D."/>
            <person name="Larson L."/>
            <person name="Lewis B."/>
            <person name="Mehta T."/>
            <person name="Park D."/>
            <person name="Pearson M."/>
            <person name="Roberts A."/>
            <person name="Saif S."/>
            <person name="Shenoy N."/>
            <person name="Sisk P."/>
            <person name="Stolte C."/>
            <person name="Sykes S."/>
            <person name="Thomson T."/>
            <person name="Walk T."/>
            <person name="White J."/>
            <person name="Yandava C."/>
            <person name="Burger G."/>
            <person name="Gray M.W."/>
            <person name="Holland P.W.H."/>
            <person name="King N."/>
            <person name="Lang F.B.F."/>
            <person name="Roger A.J."/>
            <person name="Ruiz-Trillo I."/>
            <person name="Lander E."/>
            <person name="Nusbaum C."/>
        </authorList>
    </citation>
    <scope>NUCLEOTIDE SEQUENCE [LARGE SCALE GENOMIC DNA]</scope>
    <source>
        <strain evidence="6 7">DAOM BR117</strain>
    </source>
</reference>
<dbReference type="VEuPathDB" id="FungiDB:SPPG_09163"/>
<evidence type="ECO:0000313" key="7">
    <source>
        <dbReference type="Proteomes" id="UP000053201"/>
    </source>
</evidence>
<dbReference type="InterPro" id="IPR038464">
    <property type="entry name" value="Ribosomal_eL38_sf"/>
</dbReference>
<dbReference type="eggNOG" id="KOG3499">
    <property type="taxonomic scope" value="Eukaryota"/>
</dbReference>
<dbReference type="FunFam" id="3.30.720.90:FF:000001">
    <property type="entry name" value="60S ribosomal protein L38"/>
    <property type="match status" value="1"/>
</dbReference>
<organism evidence="6 7">
    <name type="scientific">Spizellomyces punctatus (strain DAOM BR117)</name>
    <dbReference type="NCBI Taxonomy" id="645134"/>
    <lineage>
        <taxon>Eukaryota</taxon>
        <taxon>Fungi</taxon>
        <taxon>Fungi incertae sedis</taxon>
        <taxon>Chytridiomycota</taxon>
        <taxon>Chytridiomycota incertae sedis</taxon>
        <taxon>Chytridiomycetes</taxon>
        <taxon>Spizellomycetales</taxon>
        <taxon>Spizellomycetaceae</taxon>
        <taxon>Spizellomyces</taxon>
    </lineage>
</organism>
<evidence type="ECO:0000256" key="1">
    <source>
        <dbReference type="ARBA" id="ARBA00007803"/>
    </source>
</evidence>
<name>A0A0L0HI86_SPIPD</name>
<feature type="transmembrane region" description="Helical" evidence="5">
    <location>
        <begin position="188"/>
        <end position="206"/>
    </location>
</feature>
<dbReference type="AlphaFoldDB" id="A0A0L0HI86"/>
<dbReference type="STRING" id="645134.A0A0L0HI86"/>
<dbReference type="InterPro" id="IPR002675">
    <property type="entry name" value="Ribosomal_eL38"/>
</dbReference>
<dbReference type="GO" id="GO:0006412">
    <property type="term" value="P:translation"/>
    <property type="evidence" value="ECO:0007669"/>
    <property type="project" value="InterPro"/>
</dbReference>
<dbReference type="GO" id="GO:0003735">
    <property type="term" value="F:structural constituent of ribosome"/>
    <property type="evidence" value="ECO:0007669"/>
    <property type="project" value="InterPro"/>
</dbReference>
<keyword evidence="3 4" id="KW-0687">Ribonucleoprotein</keyword>
<dbReference type="EMBL" id="KQ257455">
    <property type="protein sequence ID" value="KND00837.1"/>
    <property type="molecule type" value="Genomic_DNA"/>
</dbReference>